<accession>W9WGK9</accession>
<dbReference type="EMBL" id="AMGX01000017">
    <property type="protein sequence ID" value="EXJ67053.1"/>
    <property type="molecule type" value="Genomic_DNA"/>
</dbReference>
<evidence type="ECO:0000313" key="2">
    <source>
        <dbReference type="EMBL" id="EXJ67053.1"/>
    </source>
</evidence>
<dbReference type="AlphaFoldDB" id="W9WGK9"/>
<name>W9WGK9_9EURO</name>
<gene>
    <name evidence="2" type="ORF">A1O5_09699</name>
</gene>
<proteinExistence type="predicted"/>
<dbReference type="RefSeq" id="XP_007748468.1">
    <property type="nucleotide sequence ID" value="XM_007750278.1"/>
</dbReference>
<feature type="compositionally biased region" description="Low complexity" evidence="1">
    <location>
        <begin position="285"/>
        <end position="311"/>
    </location>
</feature>
<feature type="region of interest" description="Disordered" evidence="1">
    <location>
        <begin position="512"/>
        <end position="739"/>
    </location>
</feature>
<dbReference type="HOGENOM" id="CLU_376420_0_0_1"/>
<comment type="caution">
    <text evidence="2">The sequence shown here is derived from an EMBL/GenBank/DDBJ whole genome shotgun (WGS) entry which is preliminary data.</text>
</comment>
<feature type="region of interest" description="Disordered" evidence="1">
    <location>
        <begin position="196"/>
        <end position="265"/>
    </location>
</feature>
<feature type="compositionally biased region" description="Low complexity" evidence="1">
    <location>
        <begin position="641"/>
        <end position="658"/>
    </location>
</feature>
<dbReference type="Proteomes" id="UP000019471">
    <property type="component" value="Unassembled WGS sequence"/>
</dbReference>
<feature type="compositionally biased region" description="Basic residues" evidence="1">
    <location>
        <begin position="659"/>
        <end position="675"/>
    </location>
</feature>
<feature type="compositionally biased region" description="Polar residues" evidence="1">
    <location>
        <begin position="694"/>
        <end position="718"/>
    </location>
</feature>
<feature type="compositionally biased region" description="Polar residues" evidence="1">
    <location>
        <begin position="215"/>
        <end position="263"/>
    </location>
</feature>
<feature type="compositionally biased region" description="Polar residues" evidence="1">
    <location>
        <begin position="369"/>
        <end position="390"/>
    </location>
</feature>
<keyword evidence="3" id="KW-1185">Reference proteome</keyword>
<reference evidence="2 3" key="1">
    <citation type="submission" date="2013-03" db="EMBL/GenBank/DDBJ databases">
        <title>The Genome Sequence of Cladophialophora psammophila CBS 110553.</title>
        <authorList>
            <consortium name="The Broad Institute Genomics Platform"/>
            <person name="Cuomo C."/>
            <person name="de Hoog S."/>
            <person name="Gorbushina A."/>
            <person name="Walker B."/>
            <person name="Young S.K."/>
            <person name="Zeng Q."/>
            <person name="Gargeya S."/>
            <person name="Fitzgerald M."/>
            <person name="Haas B."/>
            <person name="Abouelleil A."/>
            <person name="Allen A.W."/>
            <person name="Alvarado L."/>
            <person name="Arachchi H.M."/>
            <person name="Berlin A.M."/>
            <person name="Chapman S.B."/>
            <person name="Gainer-Dewar J."/>
            <person name="Goldberg J."/>
            <person name="Griggs A."/>
            <person name="Gujja S."/>
            <person name="Hansen M."/>
            <person name="Howarth C."/>
            <person name="Imamovic A."/>
            <person name="Ireland A."/>
            <person name="Larimer J."/>
            <person name="McCowan C."/>
            <person name="Murphy C."/>
            <person name="Pearson M."/>
            <person name="Poon T.W."/>
            <person name="Priest M."/>
            <person name="Roberts A."/>
            <person name="Saif S."/>
            <person name="Shea T."/>
            <person name="Sisk P."/>
            <person name="Sykes S."/>
            <person name="Wortman J."/>
            <person name="Nusbaum C."/>
            <person name="Birren B."/>
        </authorList>
    </citation>
    <scope>NUCLEOTIDE SEQUENCE [LARGE SCALE GENOMIC DNA]</scope>
    <source>
        <strain evidence="2 3">CBS 110553</strain>
    </source>
</reference>
<organism evidence="2 3">
    <name type="scientific">Cladophialophora psammophila CBS 110553</name>
    <dbReference type="NCBI Taxonomy" id="1182543"/>
    <lineage>
        <taxon>Eukaryota</taxon>
        <taxon>Fungi</taxon>
        <taxon>Dikarya</taxon>
        <taxon>Ascomycota</taxon>
        <taxon>Pezizomycotina</taxon>
        <taxon>Eurotiomycetes</taxon>
        <taxon>Chaetothyriomycetidae</taxon>
        <taxon>Chaetothyriales</taxon>
        <taxon>Herpotrichiellaceae</taxon>
        <taxon>Cladophialophora</taxon>
    </lineage>
</organism>
<dbReference type="GeneID" id="19194395"/>
<protein>
    <submittedName>
        <fullName evidence="2">Uncharacterized protein</fullName>
    </submittedName>
</protein>
<evidence type="ECO:0000313" key="3">
    <source>
        <dbReference type="Proteomes" id="UP000019471"/>
    </source>
</evidence>
<feature type="region of interest" description="Disordered" evidence="1">
    <location>
        <begin position="284"/>
        <end position="311"/>
    </location>
</feature>
<sequence length="739" mass="81116">MCKIIKYRYTKCWRPADAGENYDERDPRNLCDGGVEHLKLPCVIEVCDKHEDGVPRHDFGAENFEKEDPKCEPSVEFCYLPTYCAAHRENMAQENRPIPADDPGIYCDPKLPQDDFTWHIPRVQWRDPGFRMVDWNPEPRKLPLDRPKFSPKTRSIFDSEDGGIINAFYDPEHWTSADGRPVDLLANHYDDLDVNDRPGCPRLKGPAMPLPGSQPPQDAQTPGRQTSQPEFQPTNLQVRLQSKGSPGQPRQNSPQGAPQASGSTMGGAELAALAALDPFGTWREQSQSRLASASSSSSSGSSPSLTSFSRPSPAVLYLDNFERRKRADQPGSPSPIEPSPYSTTTAHFGTESPVPSLFSIDGEDVPSSEILSGTPVPSKQSFSEAASTSPVWPAFPTRTQTPVQPGGSWSPWLENSVPSEGPPSFARCSQLRMLILEWMPRLDMEIPERRFCHFGDRQQGVPERVTFGISPEEREIEWDTLINAYRNGERGFSRFNYPHRVPDVPSSPIPTLAWNLPSPQPSTSLNSGPARGFPGRQSESLTFIQIPPGGDKNESGPAGSQSRSLVQDARPQKRESPNDEDEEEQSPAKRRKLNTGGATTRVGSTHHMKLRSRGAGPARVGHAMNLGSPAPKTAPAPAPTQPVQRRANTATRAMTRGKGAPKTKGKAKSPAKVKSRSGNSAQKKTQSRGRAAPPQTQRQVATRQAGRSRQSANSSTSRRGPMTRSRRAATGAQLNKELD</sequence>
<evidence type="ECO:0000256" key="1">
    <source>
        <dbReference type="SAM" id="MobiDB-lite"/>
    </source>
</evidence>
<dbReference type="OrthoDB" id="4161328at2759"/>
<dbReference type="STRING" id="1182543.W9WGK9"/>
<feature type="region of interest" description="Disordered" evidence="1">
    <location>
        <begin position="324"/>
        <end position="416"/>
    </location>
</feature>